<proteinExistence type="predicted"/>
<organism evidence="1 2">
    <name type="scientific">Entomophthora muscae</name>
    <dbReference type="NCBI Taxonomy" id="34485"/>
    <lineage>
        <taxon>Eukaryota</taxon>
        <taxon>Fungi</taxon>
        <taxon>Fungi incertae sedis</taxon>
        <taxon>Zoopagomycota</taxon>
        <taxon>Entomophthoromycotina</taxon>
        <taxon>Entomophthoromycetes</taxon>
        <taxon>Entomophthorales</taxon>
        <taxon>Entomophthoraceae</taxon>
        <taxon>Entomophthora</taxon>
    </lineage>
</organism>
<name>A0ACC2S6X9_9FUNG</name>
<reference evidence="1" key="1">
    <citation type="submission" date="2022-04" db="EMBL/GenBank/DDBJ databases">
        <title>Genome of the entomopathogenic fungus Entomophthora muscae.</title>
        <authorList>
            <person name="Elya C."/>
            <person name="Lovett B.R."/>
            <person name="Lee E."/>
            <person name="Macias A.M."/>
            <person name="Hajek A.E."/>
            <person name="De Bivort B.L."/>
            <person name="Kasson M.T."/>
            <person name="De Fine Licht H.H."/>
            <person name="Stajich J.E."/>
        </authorList>
    </citation>
    <scope>NUCLEOTIDE SEQUENCE</scope>
    <source>
        <strain evidence="1">Berkeley</strain>
    </source>
</reference>
<protein>
    <submittedName>
        <fullName evidence="1">Uncharacterized protein</fullName>
    </submittedName>
</protein>
<keyword evidence="2" id="KW-1185">Reference proteome</keyword>
<comment type="caution">
    <text evidence="1">The sequence shown here is derived from an EMBL/GenBank/DDBJ whole genome shotgun (WGS) entry which is preliminary data.</text>
</comment>
<gene>
    <name evidence="1" type="ORF">DSO57_1016080</name>
</gene>
<dbReference type="EMBL" id="QTSX02005744">
    <property type="protein sequence ID" value="KAJ9058085.1"/>
    <property type="molecule type" value="Genomic_DNA"/>
</dbReference>
<evidence type="ECO:0000313" key="1">
    <source>
        <dbReference type="EMBL" id="KAJ9058085.1"/>
    </source>
</evidence>
<sequence length="212" mass="23914">MLGSRILFLITLLWFSEGHPPEYSTGYFRPTTKSHQKEPENISNLATAAAPHSLGNENLPKKHCSYYVGDNDPCYLIEDPSNVKPLEILDPSVPLDYEAVPKINHPAKKYPPRLARSKPATRPSQGTSKSRPPQRYSYSRTDGSNYLSPQRNSNYRPPQRSPNIRAQGTSDDGISQSTSNSRESATYRPRWLTPLFSLFDNLSNRRSAYNSV</sequence>
<dbReference type="Proteomes" id="UP001165960">
    <property type="component" value="Unassembled WGS sequence"/>
</dbReference>
<accession>A0ACC2S6X9</accession>
<evidence type="ECO:0000313" key="2">
    <source>
        <dbReference type="Proteomes" id="UP001165960"/>
    </source>
</evidence>